<reference evidence="1 2" key="1">
    <citation type="submission" date="2021-04" db="EMBL/GenBank/DDBJ databases">
        <title>The genome sequence of type strain Ideonella paludis KCTC 32238.</title>
        <authorList>
            <person name="Liu Y."/>
        </authorList>
    </citation>
    <scope>NUCLEOTIDE SEQUENCE [LARGE SCALE GENOMIC DNA]</scope>
    <source>
        <strain evidence="1 2">KCTC 32238</strain>
    </source>
</reference>
<dbReference type="RefSeq" id="WP_210809944.1">
    <property type="nucleotide sequence ID" value="NZ_JAGQDG010000005.1"/>
</dbReference>
<evidence type="ECO:0000313" key="2">
    <source>
        <dbReference type="Proteomes" id="UP000672097"/>
    </source>
</evidence>
<dbReference type="Proteomes" id="UP000672097">
    <property type="component" value="Unassembled WGS sequence"/>
</dbReference>
<evidence type="ECO:0000313" key="1">
    <source>
        <dbReference type="EMBL" id="MBQ0936585.1"/>
    </source>
</evidence>
<dbReference type="InterPro" id="IPR016877">
    <property type="entry name" value="UCP028235"/>
</dbReference>
<sequence>MIATPPDKYRLLTRSDMDGLICAVLLKELGLLGEVVFHHPKDVQDGKVEVHEHDILANLPYLPGCALCFDHHSSEAKRNLGFNTQGYVLHAQAKSAARVVYDYYGGADSFPNISPALMDAVDRADSADFSREEVLHPSGWALMSFLMDARTGLGRYKDYRISNYQLMEMLIDACRTLSVDQILEMPDVKERTERYFAQQEAFEAQLRRVGQVHGNLVVLDLRDEDPIYVGNRFVVYTVFPQCDISMHILRSRHSDQTAFTVGKSIFGRRNKMDVGALMLDHGGGGHDGAGACQAPNAQADQRKQRLIDRIVNLSHQAQPVPA</sequence>
<name>A0ABS5DZJ7_9BURK</name>
<gene>
    <name evidence="1" type="ORF">KAK11_14705</name>
</gene>
<organism evidence="1 2">
    <name type="scientific">Ideonella paludis</name>
    <dbReference type="NCBI Taxonomy" id="1233411"/>
    <lineage>
        <taxon>Bacteria</taxon>
        <taxon>Pseudomonadati</taxon>
        <taxon>Pseudomonadota</taxon>
        <taxon>Betaproteobacteria</taxon>
        <taxon>Burkholderiales</taxon>
        <taxon>Sphaerotilaceae</taxon>
        <taxon>Ideonella</taxon>
    </lineage>
</organism>
<dbReference type="SUPFAM" id="SSF64182">
    <property type="entry name" value="DHH phosphoesterases"/>
    <property type="match status" value="1"/>
</dbReference>
<proteinExistence type="predicted"/>
<dbReference type="PIRSF" id="PIRSF028235">
    <property type="entry name" value="UCP028235"/>
    <property type="match status" value="1"/>
</dbReference>
<accession>A0ABS5DZJ7</accession>
<dbReference type="EMBL" id="JAGQDG010000005">
    <property type="protein sequence ID" value="MBQ0936585.1"/>
    <property type="molecule type" value="Genomic_DNA"/>
</dbReference>
<dbReference type="InterPro" id="IPR038763">
    <property type="entry name" value="DHH_sf"/>
</dbReference>
<comment type="caution">
    <text evidence="1">The sequence shown here is derived from an EMBL/GenBank/DDBJ whole genome shotgun (WGS) entry which is preliminary data.</text>
</comment>
<protein>
    <submittedName>
        <fullName evidence="1">Exopolyphosphatase</fullName>
    </submittedName>
</protein>
<keyword evidence="2" id="KW-1185">Reference proteome</keyword>